<feature type="transmembrane region" description="Helical" evidence="2">
    <location>
        <begin position="122"/>
        <end position="142"/>
    </location>
</feature>
<organism evidence="3 4">
    <name type="scientific">Nocardioides massiliensis</name>
    <dbReference type="NCBI Taxonomy" id="1325935"/>
    <lineage>
        <taxon>Bacteria</taxon>
        <taxon>Bacillati</taxon>
        <taxon>Actinomycetota</taxon>
        <taxon>Actinomycetes</taxon>
        <taxon>Propionibacteriales</taxon>
        <taxon>Nocardioidaceae</taxon>
        <taxon>Nocardioides</taxon>
    </lineage>
</organism>
<feature type="transmembrane region" description="Helical" evidence="2">
    <location>
        <begin position="241"/>
        <end position="264"/>
    </location>
</feature>
<dbReference type="InterPro" id="IPR045931">
    <property type="entry name" value="DUF6350"/>
</dbReference>
<dbReference type="RefSeq" id="WP_181641640.1">
    <property type="nucleotide sequence ID" value="NZ_CCXJ01000135.1"/>
</dbReference>
<feature type="transmembrane region" description="Helical" evidence="2">
    <location>
        <begin position="30"/>
        <end position="53"/>
    </location>
</feature>
<dbReference type="Pfam" id="PF19877">
    <property type="entry name" value="DUF6350"/>
    <property type="match status" value="1"/>
</dbReference>
<gene>
    <name evidence="3" type="ORF">J2S59_001992</name>
</gene>
<feature type="transmembrane region" description="Helical" evidence="2">
    <location>
        <begin position="335"/>
        <end position="356"/>
    </location>
</feature>
<evidence type="ECO:0000313" key="3">
    <source>
        <dbReference type="EMBL" id="MDP9822183.1"/>
    </source>
</evidence>
<protein>
    <submittedName>
        <fullName evidence="3">Uncharacterized protein</fullName>
    </submittedName>
</protein>
<dbReference type="Proteomes" id="UP001240447">
    <property type="component" value="Unassembled WGS sequence"/>
</dbReference>
<reference evidence="3 4" key="1">
    <citation type="submission" date="2023-07" db="EMBL/GenBank/DDBJ databases">
        <title>Sequencing the genomes of 1000 actinobacteria strains.</title>
        <authorList>
            <person name="Klenk H.-P."/>
        </authorList>
    </citation>
    <scope>NUCLEOTIDE SEQUENCE [LARGE SCALE GENOMIC DNA]</scope>
    <source>
        <strain evidence="3 4">GD13</strain>
    </source>
</reference>
<feature type="transmembrane region" description="Helical" evidence="2">
    <location>
        <begin position="154"/>
        <end position="173"/>
    </location>
</feature>
<feature type="transmembrane region" description="Helical" evidence="2">
    <location>
        <begin position="194"/>
        <end position="221"/>
    </location>
</feature>
<evidence type="ECO:0000313" key="4">
    <source>
        <dbReference type="Proteomes" id="UP001240447"/>
    </source>
</evidence>
<dbReference type="EMBL" id="JAUSQM010000001">
    <property type="protein sequence ID" value="MDP9822183.1"/>
    <property type="molecule type" value="Genomic_DNA"/>
</dbReference>
<sequence>MTDLISRPRGSGSSQAADGGGPQLALTAPLAGVLGGLGPLLLCVVLAVVGWFAADAGAHGTTRDALRVGADAWLLGLGAGLDLGGGAVTVVPLGITLLALAGAWRAGTTLGRRDQVDDDRSVALAVGLLVLAHSVLACGVAVLASTSTARTDPALAVVGGAVVAFVGGGAGVLRGAGRWSAFGDRVPAGVRVPLVRAAEVAAAALGLLVVASAALLAAAWALSFGSAANVLAALELTTPDLVALTVVTVLAVPNLLVLAAAYLVGPGFAVGEGTSVAAGSVDLGPVPALPMFAALPDPGDQPAYLGVLVVVPALCALLAVVLLARRRPALEWEEALTTGIGGGVLAGLVLGIVAKLGSGALGPGAMADVGPAAGSVTVMACVALGLGGGVGAAIATWWQRRGGEPAAR</sequence>
<evidence type="ECO:0000256" key="2">
    <source>
        <dbReference type="SAM" id="Phobius"/>
    </source>
</evidence>
<feature type="transmembrane region" description="Helical" evidence="2">
    <location>
        <begin position="73"/>
        <end position="101"/>
    </location>
</feature>
<keyword evidence="2" id="KW-0472">Membrane</keyword>
<keyword evidence="2" id="KW-1133">Transmembrane helix</keyword>
<comment type="caution">
    <text evidence="3">The sequence shown here is derived from an EMBL/GenBank/DDBJ whole genome shotgun (WGS) entry which is preliminary data.</text>
</comment>
<feature type="transmembrane region" description="Helical" evidence="2">
    <location>
        <begin position="302"/>
        <end position="323"/>
    </location>
</feature>
<feature type="transmembrane region" description="Helical" evidence="2">
    <location>
        <begin position="376"/>
        <end position="398"/>
    </location>
</feature>
<proteinExistence type="predicted"/>
<keyword evidence="4" id="KW-1185">Reference proteome</keyword>
<name>A0ABT9NP85_9ACTN</name>
<keyword evidence="2" id="KW-0812">Transmembrane</keyword>
<accession>A0ABT9NP85</accession>
<feature type="transmembrane region" description="Helical" evidence="2">
    <location>
        <begin position="276"/>
        <end position="296"/>
    </location>
</feature>
<evidence type="ECO:0000256" key="1">
    <source>
        <dbReference type="SAM" id="MobiDB-lite"/>
    </source>
</evidence>
<feature type="region of interest" description="Disordered" evidence="1">
    <location>
        <begin position="1"/>
        <end position="20"/>
    </location>
</feature>